<accession>A0A644TYX9</accession>
<dbReference type="NCBIfam" id="TIGR01764">
    <property type="entry name" value="excise"/>
    <property type="match status" value="1"/>
</dbReference>
<organism evidence="2">
    <name type="scientific">bioreactor metagenome</name>
    <dbReference type="NCBI Taxonomy" id="1076179"/>
    <lineage>
        <taxon>unclassified sequences</taxon>
        <taxon>metagenomes</taxon>
        <taxon>ecological metagenomes</taxon>
    </lineage>
</organism>
<dbReference type="GO" id="GO:0003677">
    <property type="term" value="F:DNA binding"/>
    <property type="evidence" value="ECO:0007669"/>
    <property type="project" value="InterPro"/>
</dbReference>
<dbReference type="Pfam" id="PF12728">
    <property type="entry name" value="HTH_17"/>
    <property type="match status" value="1"/>
</dbReference>
<reference evidence="2" key="1">
    <citation type="submission" date="2019-08" db="EMBL/GenBank/DDBJ databases">
        <authorList>
            <person name="Kucharzyk K."/>
            <person name="Murdoch R.W."/>
            <person name="Higgins S."/>
            <person name="Loffler F."/>
        </authorList>
    </citation>
    <scope>NUCLEOTIDE SEQUENCE</scope>
</reference>
<proteinExistence type="predicted"/>
<feature type="domain" description="Helix-turn-helix" evidence="1">
    <location>
        <begin position="39"/>
        <end position="85"/>
    </location>
</feature>
<comment type="caution">
    <text evidence="2">The sequence shown here is derived from an EMBL/GenBank/DDBJ whole genome shotgun (WGS) entry which is preliminary data.</text>
</comment>
<evidence type="ECO:0000313" key="2">
    <source>
        <dbReference type="EMBL" id="MPL72175.1"/>
    </source>
</evidence>
<dbReference type="AlphaFoldDB" id="A0A644TYX9"/>
<dbReference type="EMBL" id="VSSQ01000064">
    <property type="protein sequence ID" value="MPL72175.1"/>
    <property type="molecule type" value="Genomic_DNA"/>
</dbReference>
<dbReference type="InterPro" id="IPR041657">
    <property type="entry name" value="HTH_17"/>
</dbReference>
<gene>
    <name evidence="2" type="ORF">SDC9_17955</name>
</gene>
<name>A0A644TYX9_9ZZZZ</name>
<protein>
    <recommendedName>
        <fullName evidence="1">Helix-turn-helix domain-containing protein</fullName>
    </recommendedName>
</protein>
<sequence length="90" mass="10672">MQIDNPFEQIADRLSRIEYAIIQLKENALKMQTFPELHTVESLGKLLNLSIPTIYGLTHRNAIPHIKKGKRLYFRHSEIMEWLENDRLNK</sequence>
<evidence type="ECO:0000259" key="1">
    <source>
        <dbReference type="Pfam" id="PF12728"/>
    </source>
</evidence>
<dbReference type="InterPro" id="IPR010093">
    <property type="entry name" value="SinI_DNA-bd"/>
</dbReference>